<dbReference type="CDD" id="cd09917">
    <property type="entry name" value="F-box_SF"/>
    <property type="match status" value="1"/>
</dbReference>
<dbReference type="InterPro" id="IPR036047">
    <property type="entry name" value="F-box-like_dom_sf"/>
</dbReference>
<dbReference type="AlphaFoldDB" id="A0A9W8Y4F0"/>
<dbReference type="InterPro" id="IPR001810">
    <property type="entry name" value="F-box_dom"/>
</dbReference>
<protein>
    <recommendedName>
        <fullName evidence="1">F-box domain-containing protein</fullName>
    </recommendedName>
</protein>
<feature type="domain" description="F-box" evidence="1">
    <location>
        <begin position="5"/>
        <end position="46"/>
    </location>
</feature>
<sequence>MACLELLPAELQIQIFSYLHGPDVKAARGVSRTLRDNATPAIFRSIVACARYQAMGAYQKISLHSIYPKYVKEIIFDGSIYESILAKNYENAYYEEQDKIEELRFASHWEKRSRWIRYQELYKEQEDMKDSGVLLQTIARSLEWMPNVSSVVYSPCPRLIPAEAQQMRDLLPRGTDMYCTTRDHAFRQLIGAIYLSKYTGIREFKAEARPEEDPGTDFALCLFDFPETIDREAGRYLFQHLTKLELSMSLATHVHWSEMSSKIVELLANFTELLVVAKDMRHLTIRFPFCTLHPDDHFSGGNMSILHFVGARQSIFRHVGLWATWQKLRSLSLEGTHADEHDLTDFITRHKNTLSSLTCTKFMLFSGGTWANVVDEVVYNSTVVSFVLDLVNEEFPTHPRCSVGSNATETRSWKYQGHLVVSEDGKRNFVCS</sequence>
<reference evidence="2" key="1">
    <citation type="submission" date="2022-10" db="EMBL/GenBank/DDBJ databases">
        <title>Tapping the CABI collections for fungal endophytes: first genome assemblies for Collariella, Neodidymelliopsis, Ascochyta clinopodiicola, Didymella pomorum, Didymosphaeria variabile, Neocosmospora piperis and Neocucurbitaria cava.</title>
        <authorList>
            <person name="Hill R."/>
        </authorList>
    </citation>
    <scope>NUCLEOTIDE SEQUENCE</scope>
    <source>
        <strain evidence="2">IMI 356814</strain>
    </source>
</reference>
<dbReference type="Pfam" id="PF12937">
    <property type="entry name" value="F-box-like"/>
    <property type="match status" value="1"/>
</dbReference>
<gene>
    <name evidence="2" type="ORF">N0V83_007072</name>
</gene>
<organism evidence="2 3">
    <name type="scientific">Neocucurbitaria cava</name>
    <dbReference type="NCBI Taxonomy" id="798079"/>
    <lineage>
        <taxon>Eukaryota</taxon>
        <taxon>Fungi</taxon>
        <taxon>Dikarya</taxon>
        <taxon>Ascomycota</taxon>
        <taxon>Pezizomycotina</taxon>
        <taxon>Dothideomycetes</taxon>
        <taxon>Pleosporomycetidae</taxon>
        <taxon>Pleosporales</taxon>
        <taxon>Pleosporineae</taxon>
        <taxon>Cucurbitariaceae</taxon>
        <taxon>Neocucurbitaria</taxon>
    </lineage>
</organism>
<proteinExistence type="predicted"/>
<evidence type="ECO:0000259" key="1">
    <source>
        <dbReference type="Pfam" id="PF12937"/>
    </source>
</evidence>
<dbReference type="Proteomes" id="UP001140560">
    <property type="component" value="Unassembled WGS sequence"/>
</dbReference>
<dbReference type="EMBL" id="JAPEUY010000012">
    <property type="protein sequence ID" value="KAJ4367489.1"/>
    <property type="molecule type" value="Genomic_DNA"/>
</dbReference>
<name>A0A9W8Y4F0_9PLEO</name>
<accession>A0A9W8Y4F0</accession>
<dbReference type="SUPFAM" id="SSF81383">
    <property type="entry name" value="F-box domain"/>
    <property type="match status" value="1"/>
</dbReference>
<dbReference type="OrthoDB" id="10262814at2759"/>
<comment type="caution">
    <text evidence="2">The sequence shown here is derived from an EMBL/GenBank/DDBJ whole genome shotgun (WGS) entry which is preliminary data.</text>
</comment>
<evidence type="ECO:0000313" key="2">
    <source>
        <dbReference type="EMBL" id="KAJ4367489.1"/>
    </source>
</evidence>
<keyword evidence="3" id="KW-1185">Reference proteome</keyword>
<evidence type="ECO:0000313" key="3">
    <source>
        <dbReference type="Proteomes" id="UP001140560"/>
    </source>
</evidence>